<protein>
    <submittedName>
        <fullName evidence="2">Protocatechuate 3,4-dioxygenase</fullName>
    </submittedName>
</protein>
<dbReference type="InterPro" id="IPR036622">
    <property type="entry name" value="LigA_sf"/>
</dbReference>
<gene>
    <name evidence="2" type="ORF">EZ242_03400</name>
</gene>
<dbReference type="RefSeq" id="WP_135283691.1">
    <property type="nucleotide sequence ID" value="NZ_SMLL01000001.1"/>
</dbReference>
<dbReference type="GO" id="GO:0051213">
    <property type="term" value="F:dioxygenase activity"/>
    <property type="evidence" value="ECO:0007669"/>
    <property type="project" value="UniProtKB-KW"/>
</dbReference>
<dbReference type="Proteomes" id="UP000297564">
    <property type="component" value="Unassembled WGS sequence"/>
</dbReference>
<keyword evidence="2" id="KW-0560">Oxidoreductase</keyword>
<evidence type="ECO:0000259" key="1">
    <source>
        <dbReference type="Pfam" id="PF07746"/>
    </source>
</evidence>
<dbReference type="AlphaFoldDB" id="A0A4Z0C3M3"/>
<dbReference type="EMBL" id="SMLL01000001">
    <property type="protein sequence ID" value="TFZ04809.1"/>
    <property type="molecule type" value="Genomic_DNA"/>
</dbReference>
<organism evidence="2 3">
    <name type="scientific">Ramlibacter rhizophilus</name>
    <dbReference type="NCBI Taxonomy" id="1781167"/>
    <lineage>
        <taxon>Bacteria</taxon>
        <taxon>Pseudomonadati</taxon>
        <taxon>Pseudomonadota</taxon>
        <taxon>Betaproteobacteria</taxon>
        <taxon>Burkholderiales</taxon>
        <taxon>Comamonadaceae</taxon>
        <taxon>Ramlibacter</taxon>
    </lineage>
</organism>
<accession>A0A4Z0C3M3</accession>
<sequence length="121" mass="13151">MTPDVQLRPGTKIAGSDVFDLRMSAEGYRINKMCNALSSAANRDAYKRDEEAFMAAHGLSEDEKALVRARDFAGLLAHGANIYFLLKLGVVTGNGLYTMGAQMRGETYEQFLATRNAPGAT</sequence>
<comment type="caution">
    <text evidence="2">The sequence shown here is derived from an EMBL/GenBank/DDBJ whole genome shotgun (WGS) entry which is preliminary data.</text>
</comment>
<dbReference type="Pfam" id="PF07746">
    <property type="entry name" value="LigA"/>
    <property type="match status" value="1"/>
</dbReference>
<dbReference type="Gene3D" id="1.10.700.10">
    <property type="entry name" value="Dioxygenase LigAB, LigA subunit"/>
    <property type="match status" value="1"/>
</dbReference>
<name>A0A4Z0C3M3_9BURK</name>
<keyword evidence="3" id="KW-1185">Reference proteome</keyword>
<dbReference type="SUPFAM" id="SSF48076">
    <property type="entry name" value="LigA subunit of an aromatic-ring-opening dioxygenase LigAB"/>
    <property type="match status" value="1"/>
</dbReference>
<reference evidence="2 3" key="1">
    <citation type="submission" date="2019-03" db="EMBL/GenBank/DDBJ databases">
        <title>Ramlibacter rhizophilus CCTCC AB2015357, whole genome shotgun sequence.</title>
        <authorList>
            <person name="Zhang X."/>
            <person name="Feng G."/>
            <person name="Zhu H."/>
        </authorList>
    </citation>
    <scope>NUCLEOTIDE SEQUENCE [LARGE SCALE GENOMIC DNA]</scope>
    <source>
        <strain evidence="2 3">CCTCC AB2015357</strain>
    </source>
</reference>
<dbReference type="InterPro" id="IPR011986">
    <property type="entry name" value="Xdiol_dOase_LigA"/>
</dbReference>
<feature type="domain" description="Extradiol ring-cleavage dioxygenase LigAB LigA subunit" evidence="1">
    <location>
        <begin position="30"/>
        <end position="116"/>
    </location>
</feature>
<dbReference type="OrthoDB" id="8685817at2"/>
<evidence type="ECO:0000313" key="2">
    <source>
        <dbReference type="EMBL" id="TFZ04809.1"/>
    </source>
</evidence>
<proteinExistence type="predicted"/>
<evidence type="ECO:0000313" key="3">
    <source>
        <dbReference type="Proteomes" id="UP000297564"/>
    </source>
</evidence>
<keyword evidence="2" id="KW-0223">Dioxygenase</keyword>